<protein>
    <submittedName>
        <fullName evidence="1">Uncharacterized protein</fullName>
    </submittedName>
</protein>
<sequence>MRRSIFYIISGIAALVLFVAVSSAAFAPTFQQMPLSMKGSSDASPYNDEAFMTEAEKAIKKISNSTVPTGSKLSEVTDAYYRLIMENVSPEFFADANNIVGYLYYTSMAGSTFEDYHSYLNSVSRSSDGSEYYTVVDQYYQVSAEFWNKIKDKFPNMTMYTLPDASAALPQEEEEQQGSTLEGLEIAIPMTQKTPDPSSPDLTEKFKTITVRWFEDYVDQANKPDDDPFNDKTEKSPGHRFLIGEGVDWADTTYMDLVSMNIAEDFYDKANYIDAFFYLISEAKDRYEGYIDDRSFVSSVSNGQENYDNAKKYYDEAQKAIGHFDDIIPNGTNSTLPKFPEFGEVSMGGQEMGELGFVTGDMADYLSGGTADSTDN</sequence>
<dbReference type="EMBL" id="CP075546">
    <property type="protein sequence ID" value="QVV88877.1"/>
    <property type="molecule type" value="Genomic_DNA"/>
</dbReference>
<reference evidence="1 2" key="1">
    <citation type="submission" date="2021-05" db="EMBL/GenBank/DDBJ databases">
        <title>A novel Methanospirillum isolate from a pyrite-forming mixed culture.</title>
        <authorList>
            <person name="Bunk B."/>
            <person name="Sproer C."/>
            <person name="Spring S."/>
            <person name="Pester M."/>
        </authorList>
    </citation>
    <scope>NUCLEOTIDE SEQUENCE [LARGE SCALE GENOMIC DNA]</scope>
    <source>
        <strain evidence="1 2">J.3.6.1-F.2.7.3</strain>
    </source>
</reference>
<organism evidence="1 2">
    <name type="scientific">Methanospirillum purgamenti</name>
    <dbReference type="NCBI Taxonomy" id="2834276"/>
    <lineage>
        <taxon>Archaea</taxon>
        <taxon>Methanobacteriati</taxon>
        <taxon>Methanobacteriota</taxon>
        <taxon>Stenosarchaea group</taxon>
        <taxon>Methanomicrobia</taxon>
        <taxon>Methanomicrobiales</taxon>
        <taxon>Methanospirillaceae</taxon>
        <taxon>Methanospirillum</taxon>
    </lineage>
</organism>
<keyword evidence="2" id="KW-1185">Reference proteome</keyword>
<evidence type="ECO:0000313" key="1">
    <source>
        <dbReference type="EMBL" id="QVV88877.1"/>
    </source>
</evidence>
<dbReference type="AlphaFoldDB" id="A0A8E7B1V0"/>
<accession>A0A8E7B1V0</accession>
<name>A0A8E7B1V0_9EURY</name>
<evidence type="ECO:0000313" key="2">
    <source>
        <dbReference type="Proteomes" id="UP000680656"/>
    </source>
</evidence>
<dbReference type="RefSeq" id="WP_214419680.1">
    <property type="nucleotide sequence ID" value="NZ_CP075546.1"/>
</dbReference>
<gene>
    <name evidence="1" type="ORF">KHC33_16480</name>
</gene>
<dbReference type="Proteomes" id="UP000680656">
    <property type="component" value="Chromosome"/>
</dbReference>
<dbReference type="GeneID" id="65567162"/>
<dbReference type="KEGG" id="mrtj:KHC33_16480"/>
<proteinExistence type="predicted"/>